<evidence type="ECO:0000313" key="2">
    <source>
        <dbReference type="Proteomes" id="UP000195570"/>
    </source>
</evidence>
<protein>
    <submittedName>
        <fullName evidence="1">Uncharacterized protein</fullName>
    </submittedName>
</protein>
<dbReference type="EMBL" id="CZPT02001025">
    <property type="protein sequence ID" value="SCU68637.1"/>
    <property type="molecule type" value="Genomic_DNA"/>
</dbReference>
<organism evidence="1 2">
    <name type="scientific">Trypanosoma equiperdum</name>
    <dbReference type="NCBI Taxonomy" id="5694"/>
    <lineage>
        <taxon>Eukaryota</taxon>
        <taxon>Discoba</taxon>
        <taxon>Euglenozoa</taxon>
        <taxon>Kinetoplastea</taxon>
        <taxon>Metakinetoplastina</taxon>
        <taxon>Trypanosomatida</taxon>
        <taxon>Trypanosomatidae</taxon>
        <taxon>Trypanosoma</taxon>
    </lineage>
</organism>
<dbReference type="AlphaFoldDB" id="A0A1G4I9F0"/>
<keyword evidence="2" id="KW-1185">Reference proteome</keyword>
<comment type="caution">
    <text evidence="1">The sequence shown here is derived from an EMBL/GenBank/DDBJ whole genome shotgun (WGS) entry which is preliminary data.</text>
</comment>
<evidence type="ECO:0000313" key="1">
    <source>
        <dbReference type="EMBL" id="SCU68637.1"/>
    </source>
</evidence>
<gene>
    <name evidence="1" type="ORF">TEOVI_000798400</name>
</gene>
<reference evidence="1" key="1">
    <citation type="submission" date="2016-09" db="EMBL/GenBank/DDBJ databases">
        <authorList>
            <person name="Hebert L."/>
            <person name="Moumen B."/>
        </authorList>
    </citation>
    <scope>NUCLEOTIDE SEQUENCE [LARGE SCALE GENOMIC DNA]</scope>
    <source>
        <strain evidence="1">OVI</strain>
    </source>
</reference>
<name>A0A1G4I9F0_TRYEQ</name>
<sequence>MCVRHHHCYFFNVHSENGSWRETEVFICPVCGEGTSSPLILCGEYLSSLPLTLYTRAFARRRSVLGRFSVFSYMGERGGGRRCEKKTSKGSNLRYLRELAFLLFPAHNCVAYLTYLPTTMVALCFVSTL</sequence>
<proteinExistence type="predicted"/>
<dbReference type="RefSeq" id="XP_067079762.1">
    <property type="nucleotide sequence ID" value="XM_067223661.1"/>
</dbReference>
<accession>A0A1G4I9F0</accession>
<dbReference type="GeneID" id="92381918"/>
<dbReference type="VEuPathDB" id="TriTrypDB:TEOVI_000798400"/>
<dbReference type="Proteomes" id="UP000195570">
    <property type="component" value="Unassembled WGS sequence"/>
</dbReference>